<evidence type="ECO:0000313" key="2">
    <source>
        <dbReference type="EMBL" id="MBT9281699.1"/>
    </source>
</evidence>
<dbReference type="InterPro" id="IPR000914">
    <property type="entry name" value="SBP_5_dom"/>
</dbReference>
<dbReference type="GO" id="GO:0043190">
    <property type="term" value="C:ATP-binding cassette (ABC) transporter complex"/>
    <property type="evidence" value="ECO:0007669"/>
    <property type="project" value="InterPro"/>
</dbReference>
<reference evidence="2" key="1">
    <citation type="journal article" date="2021" name="Microbiology">
        <title>Metagenomic Analysis of the Microbial Community in the Underground Coal Fire Area (Kemerovo Region, Russia) Revealed Predominance of Thermophilic Members of the Phyla Deinococcus-thermus, Aquificae, and Firmicutes.</title>
        <authorList>
            <person name="Kadnikov V."/>
            <person name="Mardanov A.V."/>
            <person name="Beletsky A.V."/>
            <person name="Karnachuk O.V."/>
            <person name="Ravin N.V."/>
        </authorList>
    </citation>
    <scope>NUCLEOTIDE SEQUENCE</scope>
    <source>
        <strain evidence="2">RBS10-49</strain>
    </source>
</reference>
<dbReference type="GO" id="GO:1904680">
    <property type="term" value="F:peptide transmembrane transporter activity"/>
    <property type="evidence" value="ECO:0007669"/>
    <property type="project" value="TreeGrafter"/>
</dbReference>
<dbReference type="GO" id="GO:0015833">
    <property type="term" value="P:peptide transport"/>
    <property type="evidence" value="ECO:0007669"/>
    <property type="project" value="TreeGrafter"/>
</dbReference>
<dbReference type="PANTHER" id="PTHR30290:SF81">
    <property type="entry name" value="OLIGOPEPTIDE-BINDING PROTEIN OPPA"/>
    <property type="match status" value="1"/>
</dbReference>
<name>A0A947CVC3_HYDSH</name>
<dbReference type="Proteomes" id="UP000748108">
    <property type="component" value="Unassembled WGS sequence"/>
</dbReference>
<dbReference type="InterPro" id="IPR030678">
    <property type="entry name" value="Peptide/Ni-bd"/>
</dbReference>
<sequence length="511" mass="58229">MHDAKGVFNPWFYDTAYDKYVIDLIFEALGKYGKDGSIIPDLATWEIKNDGKTYVFHLDPNAKFADGTPVTAEDAAFSFYVYLDPSYDGRADMSVAKIVGADAYRNDKEGKVTTIEGIKVLDEHTLQIDVEEPNALTLEYLTVAVLPKHYYGKNFKKGDLSEIKKLLDKPLGSGPYKLVSYVPQQEVRLTANENFWRDQKPTVKNIVFKATTDETNLQLIQTGETDIEESISVNKDNIEAIDAAGFLDRSMLLNNGFGYIALNHEHKPLDDKRVRQALMYGLNREDIVYAYSQGLAHVIDVPQSKVSWAYPEDESQLIHYNYDPEKAAQLLDEAGWKMGSDGYRYKDGKKLTLHFAASTPNPVNDALVPIAKENYKALGIDFVVEQLEFNAVLDKMKKGDYDMAFLAVGLSPDPDPYELFHTNGGTNKQFYHYSNPEVDRLIEAGQKELDKVKRKAIYNDLYKLLNEEVPILYMYQRYNMRVINSRIKGFKGEITPYYDFTNQLPYVQLVQ</sequence>
<dbReference type="EMBL" id="JAHHQF010000043">
    <property type="protein sequence ID" value="MBT9281699.1"/>
    <property type="molecule type" value="Genomic_DNA"/>
</dbReference>
<comment type="caution">
    <text evidence="2">The sequence shown here is derived from an EMBL/GenBank/DDBJ whole genome shotgun (WGS) entry which is preliminary data.</text>
</comment>
<organism evidence="2 3">
    <name type="scientific">Hydrogenibacillus schlegelii</name>
    <name type="common">Bacillus schlegelii</name>
    <dbReference type="NCBI Taxonomy" id="1484"/>
    <lineage>
        <taxon>Bacteria</taxon>
        <taxon>Bacillati</taxon>
        <taxon>Bacillota</taxon>
        <taxon>Bacilli</taxon>
        <taxon>Bacillales</taxon>
        <taxon>Bacillales Family X. Incertae Sedis</taxon>
        <taxon>Hydrogenibacillus</taxon>
    </lineage>
</organism>
<feature type="domain" description="Solute-binding protein family 5" evidence="1">
    <location>
        <begin position="38"/>
        <end position="427"/>
    </location>
</feature>
<protein>
    <submittedName>
        <fullName evidence="2">ABC transporter substrate-binding protein</fullName>
    </submittedName>
</protein>
<dbReference type="InterPro" id="IPR039424">
    <property type="entry name" value="SBP_5"/>
</dbReference>
<evidence type="ECO:0000259" key="1">
    <source>
        <dbReference type="Pfam" id="PF00496"/>
    </source>
</evidence>
<dbReference type="Gene3D" id="3.10.105.10">
    <property type="entry name" value="Dipeptide-binding Protein, Domain 3"/>
    <property type="match status" value="1"/>
</dbReference>
<accession>A0A947CVC3</accession>
<dbReference type="CDD" id="cd00995">
    <property type="entry name" value="PBP2_NikA_DppA_OppA_like"/>
    <property type="match status" value="1"/>
</dbReference>
<dbReference type="AlphaFoldDB" id="A0A947CVC3"/>
<dbReference type="Gene3D" id="3.90.76.10">
    <property type="entry name" value="Dipeptide-binding Protein, Domain 1"/>
    <property type="match status" value="1"/>
</dbReference>
<evidence type="ECO:0000313" key="3">
    <source>
        <dbReference type="Proteomes" id="UP000748108"/>
    </source>
</evidence>
<proteinExistence type="predicted"/>
<dbReference type="SUPFAM" id="SSF53850">
    <property type="entry name" value="Periplasmic binding protein-like II"/>
    <property type="match status" value="1"/>
</dbReference>
<dbReference type="GO" id="GO:0042597">
    <property type="term" value="C:periplasmic space"/>
    <property type="evidence" value="ECO:0007669"/>
    <property type="project" value="UniProtKB-ARBA"/>
</dbReference>
<dbReference type="PANTHER" id="PTHR30290">
    <property type="entry name" value="PERIPLASMIC BINDING COMPONENT OF ABC TRANSPORTER"/>
    <property type="match status" value="1"/>
</dbReference>
<gene>
    <name evidence="2" type="ORF">KM312_03380</name>
</gene>
<dbReference type="Gene3D" id="3.40.190.10">
    <property type="entry name" value="Periplasmic binding protein-like II"/>
    <property type="match status" value="1"/>
</dbReference>
<dbReference type="PIRSF" id="PIRSF002741">
    <property type="entry name" value="MppA"/>
    <property type="match status" value="1"/>
</dbReference>
<dbReference type="Pfam" id="PF00496">
    <property type="entry name" value="SBP_bac_5"/>
    <property type="match status" value="1"/>
</dbReference>